<reference evidence="3 4" key="1">
    <citation type="submission" date="2018-05" db="EMBL/GenBank/DDBJ databases">
        <authorList>
            <person name="Thind KAUR A."/>
        </authorList>
    </citation>
    <scope>NUCLEOTIDE SEQUENCE [LARGE SCALE GENOMIC DNA]</scope>
</reference>
<evidence type="ECO:0000313" key="4">
    <source>
        <dbReference type="Proteomes" id="UP000280104"/>
    </source>
</evidence>
<proteinExistence type="predicted"/>
<name>A0A7H4LF20_WHEAT</name>
<dbReference type="PANTHER" id="PTHR33026:SF7">
    <property type="entry name" value="OS03G0100275 PROTEIN"/>
    <property type="match status" value="1"/>
</dbReference>
<evidence type="ECO:0000256" key="1">
    <source>
        <dbReference type="SAM" id="MobiDB-lite"/>
    </source>
</evidence>
<protein>
    <recommendedName>
        <fullName evidence="2">Transposase (putative) gypsy type domain-containing protein</fullName>
    </recommendedName>
</protein>
<feature type="compositionally biased region" description="Basic residues" evidence="1">
    <location>
        <begin position="316"/>
        <end position="333"/>
    </location>
</feature>
<dbReference type="InterPro" id="IPR007321">
    <property type="entry name" value="Transposase_28"/>
</dbReference>
<dbReference type="PANTHER" id="PTHR33026">
    <property type="entry name" value="OS06G0360600 PROTEIN"/>
    <property type="match status" value="1"/>
</dbReference>
<dbReference type="Pfam" id="PF04195">
    <property type="entry name" value="Transposase_28"/>
    <property type="match status" value="1"/>
</dbReference>
<dbReference type="EMBL" id="LS480641">
    <property type="protein sequence ID" value="SPT17208.1"/>
    <property type="molecule type" value="Genomic_DNA"/>
</dbReference>
<gene>
    <name evidence="3" type="ORF">CAMPLR22A2D_LOCUS1814</name>
</gene>
<evidence type="ECO:0000313" key="3">
    <source>
        <dbReference type="EMBL" id="SPT17208.1"/>
    </source>
</evidence>
<feature type="region of interest" description="Disordered" evidence="1">
    <location>
        <begin position="316"/>
        <end position="378"/>
    </location>
</feature>
<dbReference type="Proteomes" id="UP000280104">
    <property type="component" value="Chromosome II"/>
</dbReference>
<evidence type="ECO:0000259" key="2">
    <source>
        <dbReference type="Pfam" id="PF04195"/>
    </source>
</evidence>
<accession>A0A7H4LF20</accession>
<organism evidence="3 4">
    <name type="scientific">Triticum aestivum</name>
    <name type="common">Wheat</name>
    <dbReference type="NCBI Taxonomy" id="4565"/>
    <lineage>
        <taxon>Eukaryota</taxon>
        <taxon>Viridiplantae</taxon>
        <taxon>Streptophyta</taxon>
        <taxon>Embryophyta</taxon>
        <taxon>Tracheophyta</taxon>
        <taxon>Spermatophyta</taxon>
        <taxon>Magnoliopsida</taxon>
        <taxon>Liliopsida</taxon>
        <taxon>Poales</taxon>
        <taxon>Poaceae</taxon>
        <taxon>BOP clade</taxon>
        <taxon>Pooideae</taxon>
        <taxon>Triticodae</taxon>
        <taxon>Triticeae</taxon>
        <taxon>Triticinae</taxon>
        <taxon>Triticum</taxon>
    </lineage>
</organism>
<dbReference type="AlphaFoldDB" id="A0A7H4LF20"/>
<sequence length="378" mass="42557">MPPKAPITCNWMRSNVTDETLANFVKSGYLPKKEVMSYRAPDPSEERPQPRDGEVVIFADHMSRGFAPPGSKFFRDVLNFFDLRPQDIGPNSVSNICNFQVFCEVYLGEEPSLLLFRELFYLNHQNECANGPSLELGGISIQRRRDCLFPYAEPPSHPKDWNMTWFYCQDTSPADENPLPGFRPTRLEPTHPLSDKLTAAERQPLLPTINKIKALLGNCLNGIDLVRVWISWWVIPLSRRPGLMCEYTGRKDDPQRHSRNDLPEDVAEEETKALLNESLADCGRTGLAPFCKTNPAPAADDKFWRLKYDHEAAKKARKAKKAAKKAAPRKKGSRPTALELMQLSDSSESEDDTGASNPVVEEVTSLSSDSEPLPQLKV</sequence>
<feature type="domain" description="Transposase (putative) gypsy type" evidence="2">
    <location>
        <begin position="56"/>
        <end position="123"/>
    </location>
</feature>